<keyword evidence="4" id="KW-0732">Signal</keyword>
<dbReference type="PRINTS" id="PR00811">
    <property type="entry name" value="BCTERIALGSPD"/>
</dbReference>
<evidence type="ECO:0000256" key="4">
    <source>
        <dbReference type="ARBA" id="ARBA00022729"/>
    </source>
</evidence>
<dbReference type="InterPro" id="IPR011662">
    <property type="entry name" value="Secretin/TonB_short_N"/>
</dbReference>
<dbReference type="Proteomes" id="UP000254677">
    <property type="component" value="Unassembled WGS sequence"/>
</dbReference>
<evidence type="ECO:0000313" key="9">
    <source>
        <dbReference type="EMBL" id="STX43103.1"/>
    </source>
</evidence>
<evidence type="ECO:0000256" key="1">
    <source>
        <dbReference type="ARBA" id="ARBA00004442"/>
    </source>
</evidence>
<accession>A0A378J5S1</accession>
<evidence type="ECO:0000256" key="5">
    <source>
        <dbReference type="ARBA" id="ARBA00023136"/>
    </source>
</evidence>
<dbReference type="Gene3D" id="3.30.1370.130">
    <property type="match status" value="1"/>
</dbReference>
<dbReference type="InterPro" id="IPR038591">
    <property type="entry name" value="NolW-like_sf"/>
</dbReference>
<dbReference type="PROSITE" id="PS00875">
    <property type="entry name" value="T2SP_D"/>
    <property type="match status" value="1"/>
</dbReference>
<proteinExistence type="inferred from homology"/>
<keyword evidence="6" id="KW-0998">Cell outer membrane</keyword>
<dbReference type="InterPro" id="IPR051808">
    <property type="entry name" value="Type_IV_pilus_biogenesis"/>
</dbReference>
<dbReference type="InterPro" id="IPR005644">
    <property type="entry name" value="NolW-like"/>
</dbReference>
<dbReference type="Gene3D" id="3.30.1370.120">
    <property type="match status" value="1"/>
</dbReference>
<dbReference type="SMART" id="SM00965">
    <property type="entry name" value="STN"/>
    <property type="match status" value="1"/>
</dbReference>
<evidence type="ECO:0000259" key="8">
    <source>
        <dbReference type="SMART" id="SM00965"/>
    </source>
</evidence>
<name>A0A378J5S1_9GAMM</name>
<evidence type="ECO:0000256" key="2">
    <source>
        <dbReference type="ARBA" id="ARBA00006304"/>
    </source>
</evidence>
<organism evidence="9 10">
    <name type="scientific">Legionella donaldsonii</name>
    <dbReference type="NCBI Taxonomy" id="45060"/>
    <lineage>
        <taxon>Bacteria</taxon>
        <taxon>Pseudomonadati</taxon>
        <taxon>Pseudomonadota</taxon>
        <taxon>Gammaproteobacteria</taxon>
        <taxon>Legionellales</taxon>
        <taxon>Legionellaceae</taxon>
        <taxon>Legionella</taxon>
    </lineage>
</organism>
<gene>
    <name evidence="9" type="primary">pilQ</name>
    <name evidence="9" type="ORF">NCTC13292_01953</name>
</gene>
<evidence type="ECO:0000313" key="10">
    <source>
        <dbReference type="Proteomes" id="UP000254677"/>
    </source>
</evidence>
<dbReference type="InterPro" id="IPR001775">
    <property type="entry name" value="GspD/PilQ"/>
</dbReference>
<comment type="similarity">
    <text evidence="2">Belongs to the bacterial secretin family. PilQ subfamily.</text>
</comment>
<dbReference type="PANTHER" id="PTHR30604">
    <property type="entry name" value="PROTEIN TRANSPORT PROTEIN HOFQ"/>
    <property type="match status" value="1"/>
</dbReference>
<feature type="domain" description="Secretin/TonB short N-terminal" evidence="8">
    <location>
        <begin position="93"/>
        <end position="141"/>
    </location>
</feature>
<dbReference type="PANTHER" id="PTHR30604:SF1">
    <property type="entry name" value="DNA UTILIZATION PROTEIN HOFQ"/>
    <property type="match status" value="1"/>
</dbReference>
<evidence type="ECO:0000256" key="7">
    <source>
        <dbReference type="RuleBase" id="RU004004"/>
    </source>
</evidence>
<dbReference type="AlphaFoldDB" id="A0A378J5S1"/>
<dbReference type="NCBIfam" id="TIGR02515">
    <property type="entry name" value="IV_pilus_PilQ"/>
    <property type="match status" value="1"/>
</dbReference>
<dbReference type="InterPro" id="IPR004845">
    <property type="entry name" value="T2SS_GspD_CS"/>
</dbReference>
<dbReference type="Pfam" id="PF03958">
    <property type="entry name" value="Secretin_N"/>
    <property type="match status" value="1"/>
</dbReference>
<evidence type="ECO:0000256" key="6">
    <source>
        <dbReference type="ARBA" id="ARBA00023237"/>
    </source>
</evidence>
<sequence>MHKIILFFFLLYLVCDYSFAQSNRLNIRYSNKNGKLSLPQKRELLQRNNHFSNPGAGKAGFEKKRYTGRSISLNFQNIQVRSVLQLLAEFTGMDLVVSDKVNGNITLRLNDIPWDQALDIILATRALGKRIIGKVMLVAPVEEINEYEKRELQADMGLINLGPIRSALLQIHHAKAADIAAVLQDKNAALLSARGRLAVDTRSNTIWVRDNRAQIEEIRKLVRQFDIPVKQVLIEARIVNVTKDFVQDLGLHFSASKPICLNSMSGCTKQLLKNVVSGDKIGFAERLNLDLAAIPITTSPASIGIALAKLDNGVLLDLELSALESEGRGEIISSPRLLTTDQQAAFIESGEEVPYQEATSSGATVVAFKKAVLSLKVTPQITPASKILMDLQINQNTLSTKVFNGVPGILTKEVHTNVLVDNGQTIVLGGIYKRDKNNMVNRVPFLGGLPLIGALFKNQSTMIKNEELLIFITPRIISNNLAITAGKERIT</sequence>
<dbReference type="GO" id="GO:0009306">
    <property type="term" value="P:protein secretion"/>
    <property type="evidence" value="ECO:0007669"/>
    <property type="project" value="InterPro"/>
</dbReference>
<dbReference type="InterPro" id="IPR013355">
    <property type="entry name" value="Pilus_4_PilQ"/>
</dbReference>
<keyword evidence="10" id="KW-1185">Reference proteome</keyword>
<dbReference type="InterPro" id="IPR004846">
    <property type="entry name" value="T2SS/T3SS_dom"/>
</dbReference>
<keyword evidence="3 7" id="KW-0813">Transport</keyword>
<evidence type="ECO:0000256" key="3">
    <source>
        <dbReference type="ARBA" id="ARBA00022448"/>
    </source>
</evidence>
<dbReference type="OrthoDB" id="9779724at2"/>
<reference evidence="9 10" key="1">
    <citation type="submission" date="2018-06" db="EMBL/GenBank/DDBJ databases">
        <authorList>
            <consortium name="Pathogen Informatics"/>
            <person name="Doyle S."/>
        </authorList>
    </citation>
    <scope>NUCLEOTIDE SEQUENCE [LARGE SCALE GENOMIC DNA]</scope>
    <source>
        <strain evidence="9 10">NCTC13292</strain>
    </source>
</reference>
<dbReference type="Pfam" id="PF00263">
    <property type="entry name" value="Secretin"/>
    <property type="match status" value="1"/>
</dbReference>
<keyword evidence="5" id="KW-0472">Membrane</keyword>
<comment type="subcellular location">
    <subcellularLocation>
        <location evidence="1 7">Cell outer membrane</location>
    </subcellularLocation>
</comment>
<protein>
    <submittedName>
        <fullName evidence="9">Type IV pilus assembly protein PilQ</fullName>
    </submittedName>
</protein>
<dbReference type="GO" id="GO:0009279">
    <property type="term" value="C:cell outer membrane"/>
    <property type="evidence" value="ECO:0007669"/>
    <property type="project" value="UniProtKB-SubCell"/>
</dbReference>
<dbReference type="EMBL" id="UGOA01000001">
    <property type="protein sequence ID" value="STX43103.1"/>
    <property type="molecule type" value="Genomic_DNA"/>
</dbReference>